<reference evidence="2" key="1">
    <citation type="submission" date="2021-04" db="EMBL/GenBank/DDBJ databases">
        <title>Ouciella asimina sp. nov., isolated from the surface seawater in the hydrothermal field of Okinawa Trough.</title>
        <authorList>
            <person name="Shuang W."/>
        </authorList>
    </citation>
    <scope>NUCLEOTIDE SEQUENCE</scope>
    <source>
        <strain evidence="2">LXI357</strain>
    </source>
</reference>
<dbReference type="RefSeq" id="WP_284052345.1">
    <property type="nucleotide sequence ID" value="NZ_JAGRQC010000001.1"/>
</dbReference>
<dbReference type="Proteomes" id="UP000676996">
    <property type="component" value="Unassembled WGS sequence"/>
</dbReference>
<feature type="transmembrane region" description="Helical" evidence="1">
    <location>
        <begin position="59"/>
        <end position="81"/>
    </location>
</feature>
<evidence type="ECO:0000256" key="1">
    <source>
        <dbReference type="SAM" id="Phobius"/>
    </source>
</evidence>
<feature type="transmembrane region" description="Helical" evidence="1">
    <location>
        <begin position="12"/>
        <end position="38"/>
    </location>
</feature>
<keyword evidence="1" id="KW-0812">Transmembrane</keyword>
<name>A0A8T4I9M6_9SPHN</name>
<proteinExistence type="predicted"/>
<dbReference type="AlphaFoldDB" id="A0A8T4I9M6"/>
<accession>A0A8T4I9M6</accession>
<evidence type="ECO:0000313" key="3">
    <source>
        <dbReference type="Proteomes" id="UP000676996"/>
    </source>
</evidence>
<keyword evidence="1" id="KW-1133">Transmembrane helix</keyword>
<organism evidence="2 3">
    <name type="scientific">Stakelama marina</name>
    <dbReference type="NCBI Taxonomy" id="2826939"/>
    <lineage>
        <taxon>Bacteria</taxon>
        <taxon>Pseudomonadati</taxon>
        <taxon>Pseudomonadota</taxon>
        <taxon>Alphaproteobacteria</taxon>
        <taxon>Sphingomonadales</taxon>
        <taxon>Sphingomonadaceae</taxon>
        <taxon>Stakelama</taxon>
    </lineage>
</organism>
<evidence type="ECO:0000313" key="2">
    <source>
        <dbReference type="EMBL" id="MBR0551053.1"/>
    </source>
</evidence>
<dbReference type="EMBL" id="JAGRQC010000001">
    <property type="protein sequence ID" value="MBR0551053.1"/>
    <property type="molecule type" value="Genomic_DNA"/>
</dbReference>
<keyword evidence="1" id="KW-0472">Membrane</keyword>
<feature type="transmembrane region" description="Helical" evidence="1">
    <location>
        <begin position="111"/>
        <end position="139"/>
    </location>
</feature>
<keyword evidence="3" id="KW-1185">Reference proteome</keyword>
<comment type="caution">
    <text evidence="2">The sequence shown here is derived from an EMBL/GenBank/DDBJ whole genome shotgun (WGS) entry which is preliminary data.</text>
</comment>
<gene>
    <name evidence="2" type="ORF">J7S20_00870</name>
</gene>
<protein>
    <submittedName>
        <fullName evidence="2">Uncharacterized protein</fullName>
    </submittedName>
</protein>
<sequence>MLKFGLEHLYRLLLVFSSISLTFAIFLVNKGVSLFSLGNAWALKSLPGMPLICRRPPEALLEAASYLCYFLGCFLLSKFALYATRWLSKERVDESSYKAIELTTDTFLPIYLTYFFVALSATSYLSFAMVFGVILIFVYRSEGTYFDPMYVLRGYKIYAATSSKGVKVNIITQKTLKGVADLSFNDLRRINEFTFIEVGGGK</sequence>